<organism evidence="5 6">
    <name type="scientific">Cohnella pontilimi</name>
    <dbReference type="NCBI Taxonomy" id="2564100"/>
    <lineage>
        <taxon>Bacteria</taxon>
        <taxon>Bacillati</taxon>
        <taxon>Bacillota</taxon>
        <taxon>Bacilli</taxon>
        <taxon>Bacillales</taxon>
        <taxon>Paenibacillaceae</taxon>
        <taxon>Cohnella</taxon>
    </lineage>
</organism>
<dbReference type="Pfam" id="PF00892">
    <property type="entry name" value="EamA"/>
    <property type="match status" value="2"/>
</dbReference>
<keyword evidence="6" id="KW-1185">Reference proteome</keyword>
<evidence type="ECO:0000313" key="5">
    <source>
        <dbReference type="EMBL" id="TJY43324.1"/>
    </source>
</evidence>
<evidence type="ECO:0000256" key="2">
    <source>
        <dbReference type="ARBA" id="ARBA00007362"/>
    </source>
</evidence>
<dbReference type="SUPFAM" id="SSF103481">
    <property type="entry name" value="Multidrug resistance efflux transporter EmrE"/>
    <property type="match status" value="2"/>
</dbReference>
<comment type="subcellular location">
    <subcellularLocation>
        <location evidence="1">Endomembrane system</location>
        <topology evidence="1">Multi-pass membrane protein</topology>
    </subcellularLocation>
</comment>
<feature type="transmembrane region" description="Helical" evidence="3">
    <location>
        <begin position="65"/>
        <end position="87"/>
    </location>
</feature>
<comment type="similarity">
    <text evidence="2">Belongs to the EamA transporter family.</text>
</comment>
<sequence>MRSVIVILLGAVSYGVLSTFVKLAYRMGFTPNEVAGSQAAFGLVLLLLLLALIGRKSAVPMFKGVTAKTWVALLPIGISVGATSILYYNSLRYVPASIAIVLLFQFTWMGVLAEAALRRRMPEKEKLIALAFVLAGTVLAGGIAGGTLHQLKPLGVVFGLLSALFYTIFITWSSKAAVQVAPVTRSAINAAISAAVVAVVYPPAFLVNGALADGLWYWGLLLGLFGIVIPQICFAVGTPNTGGGLASILSAAELPVAVMMPALVLQEHVSALQWTGVVVILLGVAMPELMKRRNKVEAHHLGC</sequence>
<dbReference type="InterPro" id="IPR037185">
    <property type="entry name" value="EmrE-like"/>
</dbReference>
<dbReference type="RefSeq" id="WP_136776688.1">
    <property type="nucleotide sequence ID" value="NZ_SUPK01000002.1"/>
</dbReference>
<gene>
    <name evidence="5" type="ORF">E5161_05375</name>
</gene>
<comment type="caution">
    <text evidence="5">The sequence shown here is derived from an EMBL/GenBank/DDBJ whole genome shotgun (WGS) entry which is preliminary data.</text>
</comment>
<reference evidence="5 6" key="1">
    <citation type="submission" date="2019-04" db="EMBL/GenBank/DDBJ databases">
        <title>Cohnella sp. nov., isolated from soil.</title>
        <authorList>
            <person name="Kim W."/>
        </authorList>
    </citation>
    <scope>NUCLEOTIDE SEQUENCE [LARGE SCALE GENOMIC DNA]</scope>
    <source>
        <strain evidence="5 6">CAU 1483</strain>
    </source>
</reference>
<keyword evidence="3" id="KW-0812">Transmembrane</keyword>
<name>A0A4U0FG11_9BACL</name>
<evidence type="ECO:0000256" key="1">
    <source>
        <dbReference type="ARBA" id="ARBA00004127"/>
    </source>
</evidence>
<dbReference type="Proteomes" id="UP000309673">
    <property type="component" value="Unassembled WGS sequence"/>
</dbReference>
<feature type="transmembrane region" description="Helical" evidence="3">
    <location>
        <begin position="271"/>
        <end position="290"/>
    </location>
</feature>
<dbReference type="AlphaFoldDB" id="A0A4U0FG11"/>
<protein>
    <submittedName>
        <fullName evidence="5">EamA family transporter</fullName>
    </submittedName>
</protein>
<dbReference type="InterPro" id="IPR000620">
    <property type="entry name" value="EamA_dom"/>
</dbReference>
<dbReference type="OrthoDB" id="3180815at2"/>
<feature type="transmembrane region" description="Helical" evidence="3">
    <location>
        <begin position="127"/>
        <end position="148"/>
    </location>
</feature>
<feature type="domain" description="EamA" evidence="4">
    <location>
        <begin position="3"/>
        <end position="140"/>
    </location>
</feature>
<feature type="transmembrane region" description="Helical" evidence="3">
    <location>
        <begin position="244"/>
        <end position="265"/>
    </location>
</feature>
<keyword evidence="3" id="KW-0472">Membrane</keyword>
<feature type="transmembrane region" description="Helical" evidence="3">
    <location>
        <begin position="216"/>
        <end position="237"/>
    </location>
</feature>
<dbReference type="EMBL" id="SUPK01000002">
    <property type="protein sequence ID" value="TJY43324.1"/>
    <property type="molecule type" value="Genomic_DNA"/>
</dbReference>
<evidence type="ECO:0000313" key="6">
    <source>
        <dbReference type="Proteomes" id="UP000309673"/>
    </source>
</evidence>
<feature type="transmembrane region" description="Helical" evidence="3">
    <location>
        <begin position="93"/>
        <end position="115"/>
    </location>
</feature>
<feature type="transmembrane region" description="Helical" evidence="3">
    <location>
        <begin position="34"/>
        <end position="53"/>
    </location>
</feature>
<evidence type="ECO:0000256" key="3">
    <source>
        <dbReference type="SAM" id="Phobius"/>
    </source>
</evidence>
<dbReference type="PANTHER" id="PTHR22911">
    <property type="entry name" value="ACYL-MALONYL CONDENSING ENZYME-RELATED"/>
    <property type="match status" value="1"/>
</dbReference>
<proteinExistence type="inferred from homology"/>
<feature type="transmembrane region" description="Helical" evidence="3">
    <location>
        <begin position="154"/>
        <end position="174"/>
    </location>
</feature>
<feature type="transmembrane region" description="Helical" evidence="3">
    <location>
        <begin position="186"/>
        <end position="204"/>
    </location>
</feature>
<evidence type="ECO:0000259" key="4">
    <source>
        <dbReference type="Pfam" id="PF00892"/>
    </source>
</evidence>
<dbReference type="PANTHER" id="PTHR22911:SF137">
    <property type="entry name" value="SOLUTE CARRIER FAMILY 35 MEMBER G2-RELATED"/>
    <property type="match status" value="1"/>
</dbReference>
<keyword evidence="3" id="KW-1133">Transmembrane helix</keyword>
<accession>A0A4U0FG11</accession>
<dbReference type="GO" id="GO:0016020">
    <property type="term" value="C:membrane"/>
    <property type="evidence" value="ECO:0007669"/>
    <property type="project" value="InterPro"/>
</dbReference>
<feature type="domain" description="EamA" evidence="4">
    <location>
        <begin position="154"/>
        <end position="286"/>
    </location>
</feature>